<dbReference type="AlphaFoldDB" id="A0A8H5HGZ4"/>
<evidence type="ECO:0008006" key="4">
    <source>
        <dbReference type="Google" id="ProtNLM"/>
    </source>
</evidence>
<feature type="region of interest" description="Disordered" evidence="1">
    <location>
        <begin position="1"/>
        <end position="27"/>
    </location>
</feature>
<feature type="compositionally biased region" description="Polar residues" evidence="1">
    <location>
        <begin position="1"/>
        <end position="10"/>
    </location>
</feature>
<dbReference type="PANTHER" id="PTHR15907">
    <property type="entry name" value="DUF614 FAMILY PROTEIN-RELATED"/>
    <property type="match status" value="1"/>
</dbReference>
<dbReference type="Pfam" id="PF04749">
    <property type="entry name" value="PLAC8"/>
    <property type="match status" value="1"/>
</dbReference>
<proteinExistence type="predicted"/>
<dbReference type="InterPro" id="IPR006461">
    <property type="entry name" value="PLAC_motif_containing"/>
</dbReference>
<dbReference type="EMBL" id="JAACJP010000007">
    <property type="protein sequence ID" value="KAF5383065.1"/>
    <property type="molecule type" value="Genomic_DNA"/>
</dbReference>
<comment type="caution">
    <text evidence="2">The sequence shown here is derived from an EMBL/GenBank/DDBJ whole genome shotgun (WGS) entry which is preliminary data.</text>
</comment>
<evidence type="ECO:0000313" key="3">
    <source>
        <dbReference type="Proteomes" id="UP000565441"/>
    </source>
</evidence>
<sequence>MAHVQQQPVATQGMVVTGGNRNAKNLPVDREGREWSNGLFDCCNDAGTCVLSWFCPCVVYSRNRRRLEHLEGKGTPDPEQGGCFSGACWVHCCAGWTLQIESRAKVRSRYGIKGDSWSDCCAIFWCAPCALTQESQEIKLEEQSFGGHQKA</sequence>
<reference evidence="2 3" key="1">
    <citation type="journal article" date="2020" name="ISME J.">
        <title>Uncovering the hidden diversity of litter-decomposition mechanisms in mushroom-forming fungi.</title>
        <authorList>
            <person name="Floudas D."/>
            <person name="Bentzer J."/>
            <person name="Ahren D."/>
            <person name="Johansson T."/>
            <person name="Persson P."/>
            <person name="Tunlid A."/>
        </authorList>
    </citation>
    <scope>NUCLEOTIDE SEQUENCE [LARGE SCALE GENOMIC DNA]</scope>
    <source>
        <strain evidence="2 3">CBS 661.87</strain>
    </source>
</reference>
<dbReference type="NCBIfam" id="TIGR01571">
    <property type="entry name" value="A_thal_Cys_rich"/>
    <property type="match status" value="1"/>
</dbReference>
<evidence type="ECO:0000313" key="2">
    <source>
        <dbReference type="EMBL" id="KAF5383065.1"/>
    </source>
</evidence>
<protein>
    <recommendedName>
        <fullName evidence="4">PLAC8-domain-containing protein</fullName>
    </recommendedName>
</protein>
<evidence type="ECO:0000256" key="1">
    <source>
        <dbReference type="SAM" id="MobiDB-lite"/>
    </source>
</evidence>
<gene>
    <name evidence="2" type="ORF">D9615_004825</name>
</gene>
<dbReference type="OrthoDB" id="1045822at2759"/>
<keyword evidence="3" id="KW-1185">Reference proteome</keyword>
<organism evidence="2 3">
    <name type="scientific">Tricholomella constricta</name>
    <dbReference type="NCBI Taxonomy" id="117010"/>
    <lineage>
        <taxon>Eukaryota</taxon>
        <taxon>Fungi</taxon>
        <taxon>Dikarya</taxon>
        <taxon>Basidiomycota</taxon>
        <taxon>Agaricomycotina</taxon>
        <taxon>Agaricomycetes</taxon>
        <taxon>Agaricomycetidae</taxon>
        <taxon>Agaricales</taxon>
        <taxon>Tricholomatineae</taxon>
        <taxon>Lyophyllaceae</taxon>
        <taxon>Tricholomella</taxon>
    </lineage>
</organism>
<accession>A0A8H5HGZ4</accession>
<dbReference type="Proteomes" id="UP000565441">
    <property type="component" value="Unassembled WGS sequence"/>
</dbReference>
<name>A0A8H5HGZ4_9AGAR</name>